<keyword evidence="2" id="KW-0547">Nucleotide-binding</keyword>
<dbReference type="EMBL" id="JBBLXS010000655">
    <property type="protein sequence ID" value="MEK0188541.1"/>
    <property type="molecule type" value="Genomic_DNA"/>
</dbReference>
<comment type="caution">
    <text evidence="2">The sequence shown here is derived from an EMBL/GenBank/DDBJ whole genome shotgun (WGS) entry which is preliminary data.</text>
</comment>
<keyword evidence="1" id="KW-0175">Coiled coil</keyword>
<dbReference type="Pfam" id="PF13555">
    <property type="entry name" value="AAA_29"/>
    <property type="match status" value="1"/>
</dbReference>
<dbReference type="RefSeq" id="WP_340542138.1">
    <property type="nucleotide sequence ID" value="NZ_JBBLXS010000655.1"/>
</dbReference>
<protein>
    <submittedName>
        <fullName evidence="2">ATP-binding protein</fullName>
    </submittedName>
</protein>
<dbReference type="SUPFAM" id="SSF52540">
    <property type="entry name" value="P-loop containing nucleoside triphosphate hydrolases"/>
    <property type="match status" value="1"/>
</dbReference>
<name>A0ABU8YW26_9CYAN</name>
<evidence type="ECO:0000313" key="2">
    <source>
        <dbReference type="EMBL" id="MEK0188541.1"/>
    </source>
</evidence>
<evidence type="ECO:0000313" key="3">
    <source>
        <dbReference type="Proteomes" id="UP001384579"/>
    </source>
</evidence>
<feature type="non-terminal residue" evidence="2">
    <location>
        <position position="503"/>
    </location>
</feature>
<reference evidence="2 3" key="1">
    <citation type="journal article" date="2020" name="Harmful Algae">
        <title>Molecular and morphological characterization of a novel dihydroanatoxin-a producing Microcoleus species (cyanobacteria) from the Russian River, California, USA.</title>
        <authorList>
            <person name="Conklin K.Y."/>
            <person name="Stancheva R."/>
            <person name="Otten T.G."/>
            <person name="Fadness R."/>
            <person name="Boyer G.L."/>
            <person name="Read B."/>
            <person name="Zhang X."/>
            <person name="Sheath R.G."/>
        </authorList>
    </citation>
    <scope>NUCLEOTIDE SEQUENCE [LARGE SCALE GENOMIC DNA]</scope>
    <source>
        <strain evidence="2 3">PTRS2</strain>
    </source>
</reference>
<dbReference type="GO" id="GO:0005524">
    <property type="term" value="F:ATP binding"/>
    <property type="evidence" value="ECO:0007669"/>
    <property type="project" value="UniProtKB-KW"/>
</dbReference>
<keyword evidence="2" id="KW-0067">ATP-binding</keyword>
<evidence type="ECO:0000256" key="1">
    <source>
        <dbReference type="SAM" id="Coils"/>
    </source>
</evidence>
<organism evidence="2 3">
    <name type="scientific">Microcoleus anatoxicus PTRS2</name>
    <dbReference type="NCBI Taxonomy" id="2705321"/>
    <lineage>
        <taxon>Bacteria</taxon>
        <taxon>Bacillati</taxon>
        <taxon>Cyanobacteriota</taxon>
        <taxon>Cyanophyceae</taxon>
        <taxon>Oscillatoriophycideae</taxon>
        <taxon>Oscillatoriales</taxon>
        <taxon>Microcoleaceae</taxon>
        <taxon>Microcoleus</taxon>
        <taxon>Microcoleus anatoxicus</taxon>
    </lineage>
</organism>
<sequence length="503" mass="57552">MTDPMFEFLSDNSKAGYRLHRLEVLNWGTFKQGTIAPCGQTSLLTGANGSGKSTLVDALLTLLVPNGKRNYNLASGSGKRERDEKTYVLGAYSTIKAEDDHKSKPQYLRTKDDYSVLLAYFYNKGYEQKVTLAQVLYVKEGVEKLFVVAAGELSIAEHFNNFQSLPELKKQLASFPKVKIELFDTFVDYSKRFRKTFGVESEKAFDLFNQTVSIKEIGKLNDFVRGHMLEKTNVEDKIKGLTVNYKDLTDCHEEIQKAKKQLEVLKPLIADSESYENVKQTLNELNKVLPIVPAYFAQRKIGLLQKAIADKQQERSQVSHDLSEISQLLEGWRQQKQDLIVAIENDETGRRIKELEQEIKVLDSQIDSHRQAAERYNQIARSIGFSDYTDLDTFNSSIIQARETQSGVDVELEELTTQRDDQKNYEKQVKDSCTELNQELLSLRQRKNQIPTENLRIRENILTYLGIAEAEIPFVGELLKVKDGERQEWEGAIEKLLHNFGLQ</sequence>
<dbReference type="InterPro" id="IPR027417">
    <property type="entry name" value="P-loop_NTPase"/>
</dbReference>
<proteinExistence type="predicted"/>
<dbReference type="PANTHER" id="PTHR32182">
    <property type="entry name" value="DNA REPLICATION AND REPAIR PROTEIN RECF"/>
    <property type="match status" value="1"/>
</dbReference>
<accession>A0ABU8YW26</accession>
<dbReference type="Gene3D" id="3.40.50.300">
    <property type="entry name" value="P-loop containing nucleotide triphosphate hydrolases"/>
    <property type="match status" value="1"/>
</dbReference>
<dbReference type="Proteomes" id="UP001384579">
    <property type="component" value="Unassembled WGS sequence"/>
</dbReference>
<dbReference type="PANTHER" id="PTHR32182:SF22">
    <property type="entry name" value="ATP-DEPENDENT ENDONUCLEASE, OLD FAMILY-RELATED"/>
    <property type="match status" value="1"/>
</dbReference>
<keyword evidence="3" id="KW-1185">Reference proteome</keyword>
<feature type="coiled-coil region" evidence="1">
    <location>
        <begin position="345"/>
        <end position="372"/>
    </location>
</feature>
<gene>
    <name evidence="2" type="ORF">WMG39_27390</name>
</gene>